<dbReference type="OrthoDB" id="9812426at2"/>
<dbReference type="Pfam" id="PF03781">
    <property type="entry name" value="FGE-sulfatase"/>
    <property type="match status" value="1"/>
</dbReference>
<dbReference type="InterPro" id="IPR016187">
    <property type="entry name" value="CTDL_fold"/>
</dbReference>
<accession>A0A5C5VF85</accession>
<dbReference type="Gene3D" id="3.90.1580.10">
    <property type="entry name" value="paralog of FGE (formylglycine-generating enzyme)"/>
    <property type="match status" value="1"/>
</dbReference>
<dbReference type="InterPro" id="IPR005532">
    <property type="entry name" value="SUMF_dom"/>
</dbReference>
<dbReference type="InterPro" id="IPR042095">
    <property type="entry name" value="SUMF_sf"/>
</dbReference>
<dbReference type="EMBL" id="SIHJ01000001">
    <property type="protein sequence ID" value="TWT36617.1"/>
    <property type="molecule type" value="Genomic_DNA"/>
</dbReference>
<dbReference type="Proteomes" id="UP000316714">
    <property type="component" value="Unassembled WGS sequence"/>
</dbReference>
<reference evidence="2 3" key="1">
    <citation type="submission" date="2019-02" db="EMBL/GenBank/DDBJ databases">
        <title>Deep-cultivation of Planctomycetes and their phenomic and genomic characterization uncovers novel biology.</title>
        <authorList>
            <person name="Wiegand S."/>
            <person name="Jogler M."/>
            <person name="Boedeker C."/>
            <person name="Pinto D."/>
            <person name="Vollmers J."/>
            <person name="Rivas-Marin E."/>
            <person name="Kohn T."/>
            <person name="Peeters S.H."/>
            <person name="Heuer A."/>
            <person name="Rast P."/>
            <person name="Oberbeckmann S."/>
            <person name="Bunk B."/>
            <person name="Jeske O."/>
            <person name="Meyerdierks A."/>
            <person name="Storesund J.E."/>
            <person name="Kallscheuer N."/>
            <person name="Luecker S."/>
            <person name="Lage O.M."/>
            <person name="Pohl T."/>
            <person name="Merkel B.J."/>
            <person name="Hornburger P."/>
            <person name="Mueller R.-W."/>
            <person name="Bruemmer F."/>
            <person name="Labrenz M."/>
            <person name="Spormann A.M."/>
            <person name="Op Den Camp H."/>
            <person name="Overmann J."/>
            <person name="Amann R."/>
            <person name="Jetten M.S.M."/>
            <person name="Mascher T."/>
            <person name="Medema M.H."/>
            <person name="Devos D.P."/>
            <person name="Kaster A.-K."/>
            <person name="Ovreas L."/>
            <person name="Rohde M."/>
            <person name="Galperin M.Y."/>
            <person name="Jogler C."/>
        </authorList>
    </citation>
    <scope>NUCLEOTIDE SEQUENCE [LARGE SCALE GENOMIC DNA]</scope>
    <source>
        <strain evidence="2 3">KOR34</strain>
    </source>
</reference>
<organism evidence="2 3">
    <name type="scientific">Posidoniimonas corsicana</name>
    <dbReference type="NCBI Taxonomy" id="1938618"/>
    <lineage>
        <taxon>Bacteria</taxon>
        <taxon>Pseudomonadati</taxon>
        <taxon>Planctomycetota</taxon>
        <taxon>Planctomycetia</taxon>
        <taxon>Pirellulales</taxon>
        <taxon>Lacipirellulaceae</taxon>
        <taxon>Posidoniimonas</taxon>
    </lineage>
</organism>
<protein>
    <submittedName>
        <fullName evidence="2">Formylglycine-generating sulfatase enzyme</fullName>
    </submittedName>
</protein>
<name>A0A5C5VF85_9BACT</name>
<comment type="caution">
    <text evidence="2">The sequence shown here is derived from an EMBL/GenBank/DDBJ whole genome shotgun (WGS) entry which is preliminary data.</text>
</comment>
<dbReference type="AlphaFoldDB" id="A0A5C5VF85"/>
<keyword evidence="3" id="KW-1185">Reference proteome</keyword>
<dbReference type="SUPFAM" id="SSF56436">
    <property type="entry name" value="C-type lectin-like"/>
    <property type="match status" value="1"/>
</dbReference>
<evidence type="ECO:0000313" key="3">
    <source>
        <dbReference type="Proteomes" id="UP000316714"/>
    </source>
</evidence>
<feature type="domain" description="Sulfatase-modifying factor enzyme-like" evidence="1">
    <location>
        <begin position="131"/>
        <end position="219"/>
    </location>
</feature>
<sequence>MLRRLSKISDNESVPVLLQGAFHAHSVTEHRLLDLAKQLDELSKTSHQLTEAFVAHQSDSEVRLFVSWIDEGCAEQVFDVIERVFPEATAAHIGDDSSATSRTNCITASMSGLENLVEVNSKTIGFENGQYEFVRGFRIGRECVRVGEFRAFVEATGYQTTAQQHGDQETYESNSAIDCIDEEEVNRSVVTMVSKVDALEYCNWAGVRLPSEAEWLAASVLDWDPLPPGQSIVDALKKLSEFGRLISSGHAEWTATCYSVPGTAVTRSGPRYFLEHDWRDRCWAQHFVEAHYDLMLSFRVVHDSS</sequence>
<proteinExistence type="predicted"/>
<evidence type="ECO:0000259" key="1">
    <source>
        <dbReference type="Pfam" id="PF03781"/>
    </source>
</evidence>
<evidence type="ECO:0000313" key="2">
    <source>
        <dbReference type="EMBL" id="TWT36617.1"/>
    </source>
</evidence>
<gene>
    <name evidence="2" type="ORF">KOR34_15230</name>
</gene>